<organism evidence="2 3">
    <name type="scientific">Rubneribacter badeniensis</name>
    <dbReference type="NCBI Taxonomy" id="2070688"/>
    <lineage>
        <taxon>Bacteria</taxon>
        <taxon>Bacillati</taxon>
        <taxon>Actinomycetota</taxon>
        <taxon>Coriobacteriia</taxon>
        <taxon>Eggerthellales</taxon>
        <taxon>Eggerthellaceae</taxon>
        <taxon>Rubneribacter</taxon>
    </lineage>
</organism>
<dbReference type="InterPro" id="IPR039422">
    <property type="entry name" value="MarR/SlyA-like"/>
</dbReference>
<feature type="domain" description="HTH marR-type" evidence="1">
    <location>
        <begin position="7"/>
        <end position="146"/>
    </location>
</feature>
<gene>
    <name evidence="2" type="ORF">C2L80_03860</name>
</gene>
<dbReference type="SUPFAM" id="SSF46785">
    <property type="entry name" value="Winged helix' DNA-binding domain"/>
    <property type="match status" value="1"/>
</dbReference>
<dbReference type="InterPro" id="IPR036388">
    <property type="entry name" value="WH-like_DNA-bd_sf"/>
</dbReference>
<accession>A0A2K2U6G6</accession>
<dbReference type="InterPro" id="IPR000835">
    <property type="entry name" value="HTH_MarR-typ"/>
</dbReference>
<dbReference type="Proteomes" id="UP000236488">
    <property type="component" value="Unassembled WGS sequence"/>
</dbReference>
<dbReference type="Gene3D" id="1.10.10.10">
    <property type="entry name" value="Winged helix-like DNA-binding domain superfamily/Winged helix DNA-binding domain"/>
    <property type="match status" value="1"/>
</dbReference>
<dbReference type="Pfam" id="PF12802">
    <property type="entry name" value="MarR_2"/>
    <property type="match status" value="1"/>
</dbReference>
<dbReference type="RefSeq" id="WP_103262686.1">
    <property type="nucleotide sequence ID" value="NZ_PPEL01000012.1"/>
</dbReference>
<dbReference type="SMART" id="SM00347">
    <property type="entry name" value="HTH_MARR"/>
    <property type="match status" value="1"/>
</dbReference>
<dbReference type="GO" id="GO:0006950">
    <property type="term" value="P:response to stress"/>
    <property type="evidence" value="ECO:0007669"/>
    <property type="project" value="TreeGrafter"/>
</dbReference>
<dbReference type="AlphaFoldDB" id="A0A2K2U6G6"/>
<dbReference type="PRINTS" id="PR00598">
    <property type="entry name" value="HTHMARR"/>
</dbReference>
<evidence type="ECO:0000313" key="2">
    <source>
        <dbReference type="EMBL" id="PNV65935.1"/>
    </source>
</evidence>
<proteinExistence type="predicted"/>
<evidence type="ECO:0000313" key="3">
    <source>
        <dbReference type="Proteomes" id="UP000236488"/>
    </source>
</evidence>
<comment type="caution">
    <text evidence="2">The sequence shown here is derived from an EMBL/GenBank/DDBJ whole genome shotgun (WGS) entry which is preliminary data.</text>
</comment>
<dbReference type="InterPro" id="IPR036390">
    <property type="entry name" value="WH_DNA-bd_sf"/>
</dbReference>
<keyword evidence="3" id="KW-1185">Reference proteome</keyword>
<reference evidence="2 3" key="1">
    <citation type="journal article" date="2018" name="Int. J. Syst. Evol. Microbiol.">
        <title>Rubneribacter badeniensis gen. nov., sp. nov. and Enteroscipio rubneri gen. nov., sp. nov., new members of the Eggerthellaceae isolated from human faeces.</title>
        <authorList>
            <person name="Danylec N."/>
            <person name="Gobl A."/>
            <person name="Stoll D.A."/>
            <person name="Hetzer B."/>
            <person name="Kulling S.E."/>
            <person name="Huch M."/>
        </authorList>
    </citation>
    <scope>NUCLEOTIDE SEQUENCE [LARGE SCALE GENOMIC DNA]</scope>
    <source>
        <strain evidence="2 3">ResAG-85</strain>
    </source>
</reference>
<dbReference type="PANTHER" id="PTHR33164">
    <property type="entry name" value="TRANSCRIPTIONAL REGULATOR, MARR FAMILY"/>
    <property type="match status" value="1"/>
</dbReference>
<sequence>MEISVFKRELFAVMCDVQKILHETMAPICQQHGLTLQQMHVLVELAREPGLTPGRLSDQAGILRTNFASVCRRLEARGLIERRRSETDRRSLRLRVTDEGRALLASIDEEVQRRYGDTFAAEPPETFDAIIGGFRALDELSRKLVR</sequence>
<dbReference type="PROSITE" id="PS50995">
    <property type="entry name" value="HTH_MARR_2"/>
    <property type="match status" value="1"/>
</dbReference>
<evidence type="ECO:0000259" key="1">
    <source>
        <dbReference type="PROSITE" id="PS50995"/>
    </source>
</evidence>
<dbReference type="GO" id="GO:0003700">
    <property type="term" value="F:DNA-binding transcription factor activity"/>
    <property type="evidence" value="ECO:0007669"/>
    <property type="project" value="InterPro"/>
</dbReference>
<dbReference type="PANTHER" id="PTHR33164:SF89">
    <property type="entry name" value="MARR FAMILY REGULATORY PROTEIN"/>
    <property type="match status" value="1"/>
</dbReference>
<dbReference type="EMBL" id="PPEL01000012">
    <property type="protein sequence ID" value="PNV65935.1"/>
    <property type="molecule type" value="Genomic_DNA"/>
</dbReference>
<protein>
    <submittedName>
        <fullName evidence="2">MarR family transcriptional regulator</fullName>
    </submittedName>
</protein>
<name>A0A2K2U6G6_9ACTN</name>